<accession>A0A3N4JS22</accession>
<dbReference type="Pfam" id="PF07938">
    <property type="entry name" value="Fungal_lectin"/>
    <property type="match status" value="1"/>
</dbReference>
<sequence length="280" mass="31178">MQLFYKHKDGTIRHQDNNGSKWGKQSAAIITPKNDSGLAAIGWVPTTGVRVYTVSDDNILMETAWNSTAQVWNTYPIPGELDPPIAGSHLTAYTWLSGTRVNIRLYYQGEDGYIREGAYTTGSNASNAWTRGAAPSIQDFPRARNGTGLAVVTFPFTSELEAKLYYQSTEGKLMSYDYRPAGSFDESWQRASVDHGVVPDRAQITAVINRSANLTLRVYFTQDDKLQEIFWKPKGGWRKASTLIAAAARGVATISYTDDVKVFFQYRTEYLSTGLKPDSK</sequence>
<protein>
    <submittedName>
        <fullName evidence="2">Uncharacterized protein</fullName>
    </submittedName>
</protein>
<dbReference type="SUPFAM" id="SSF89372">
    <property type="entry name" value="Fucose-specific lectin"/>
    <property type="match status" value="2"/>
</dbReference>
<name>A0A3N4JS22_9PEZI</name>
<reference evidence="2 3" key="1">
    <citation type="journal article" date="2018" name="Nat. Ecol. Evol.">
        <title>Pezizomycetes genomes reveal the molecular basis of ectomycorrhizal truffle lifestyle.</title>
        <authorList>
            <person name="Murat C."/>
            <person name="Payen T."/>
            <person name="Noel B."/>
            <person name="Kuo A."/>
            <person name="Morin E."/>
            <person name="Chen J."/>
            <person name="Kohler A."/>
            <person name="Krizsan K."/>
            <person name="Balestrini R."/>
            <person name="Da Silva C."/>
            <person name="Montanini B."/>
            <person name="Hainaut M."/>
            <person name="Levati E."/>
            <person name="Barry K.W."/>
            <person name="Belfiori B."/>
            <person name="Cichocki N."/>
            <person name="Clum A."/>
            <person name="Dockter R.B."/>
            <person name="Fauchery L."/>
            <person name="Guy J."/>
            <person name="Iotti M."/>
            <person name="Le Tacon F."/>
            <person name="Lindquist E.A."/>
            <person name="Lipzen A."/>
            <person name="Malagnac F."/>
            <person name="Mello A."/>
            <person name="Molinier V."/>
            <person name="Miyauchi S."/>
            <person name="Poulain J."/>
            <person name="Riccioni C."/>
            <person name="Rubini A."/>
            <person name="Sitrit Y."/>
            <person name="Splivallo R."/>
            <person name="Traeger S."/>
            <person name="Wang M."/>
            <person name="Zifcakova L."/>
            <person name="Wipf D."/>
            <person name="Zambonelli A."/>
            <person name="Paolocci F."/>
            <person name="Nowrousian M."/>
            <person name="Ottonello S."/>
            <person name="Baldrian P."/>
            <person name="Spatafora J.W."/>
            <person name="Henrissat B."/>
            <person name="Nagy L.G."/>
            <person name="Aury J.M."/>
            <person name="Wincker P."/>
            <person name="Grigoriev I.V."/>
            <person name="Bonfante P."/>
            <person name="Martin F.M."/>
        </authorList>
    </citation>
    <scope>NUCLEOTIDE SEQUENCE [LARGE SCALE GENOMIC DNA]</scope>
    <source>
        <strain evidence="2 3">120613-1</strain>
    </source>
</reference>
<dbReference type="AlphaFoldDB" id="A0A3N4JS22"/>
<dbReference type="EMBL" id="ML120375">
    <property type="protein sequence ID" value="RPB01123.1"/>
    <property type="molecule type" value="Genomic_DNA"/>
</dbReference>
<evidence type="ECO:0000256" key="1">
    <source>
        <dbReference type="ARBA" id="ARBA00009042"/>
    </source>
</evidence>
<gene>
    <name evidence="2" type="ORF">L873DRAFT_1788443</name>
</gene>
<evidence type="ECO:0000313" key="2">
    <source>
        <dbReference type="EMBL" id="RPB01123.1"/>
    </source>
</evidence>
<dbReference type="OrthoDB" id="407298at2759"/>
<organism evidence="2 3">
    <name type="scientific">Choiromyces venosus 120613-1</name>
    <dbReference type="NCBI Taxonomy" id="1336337"/>
    <lineage>
        <taxon>Eukaryota</taxon>
        <taxon>Fungi</taxon>
        <taxon>Dikarya</taxon>
        <taxon>Ascomycota</taxon>
        <taxon>Pezizomycotina</taxon>
        <taxon>Pezizomycetes</taxon>
        <taxon>Pezizales</taxon>
        <taxon>Tuberaceae</taxon>
        <taxon>Choiromyces</taxon>
    </lineage>
</organism>
<dbReference type="STRING" id="1336337.A0A3N4JS22"/>
<dbReference type="Proteomes" id="UP000276215">
    <property type="component" value="Unassembled WGS sequence"/>
</dbReference>
<proteinExistence type="inferred from homology"/>
<comment type="similarity">
    <text evidence="1">Belongs to the fungal fucose-specific lectin family.</text>
</comment>
<keyword evidence="3" id="KW-1185">Reference proteome</keyword>
<dbReference type="Gene3D" id="2.120.10.70">
    <property type="entry name" value="Fucose-specific lectin"/>
    <property type="match status" value="1"/>
</dbReference>
<dbReference type="InterPro" id="IPR012475">
    <property type="entry name" value="Fungal_lectin"/>
</dbReference>
<evidence type="ECO:0000313" key="3">
    <source>
        <dbReference type="Proteomes" id="UP000276215"/>
    </source>
</evidence>